<evidence type="ECO:0008006" key="5">
    <source>
        <dbReference type="Google" id="ProtNLM"/>
    </source>
</evidence>
<reference evidence="3 4" key="1">
    <citation type="submission" date="2024-03" db="EMBL/GenBank/DDBJ databases">
        <title>Whole genomes of four grape xylem sap localized bacterial endophytes.</title>
        <authorList>
            <person name="Kumar G."/>
            <person name="Savka M.A."/>
        </authorList>
    </citation>
    <scope>NUCLEOTIDE SEQUENCE [LARGE SCALE GENOMIC DNA]</scope>
    <source>
        <strain evidence="3 4">RIT_GXS8</strain>
    </source>
</reference>
<evidence type="ECO:0000313" key="4">
    <source>
        <dbReference type="Proteomes" id="UP001370299"/>
    </source>
</evidence>
<feature type="region of interest" description="Disordered" evidence="1">
    <location>
        <begin position="29"/>
        <end position="59"/>
    </location>
</feature>
<dbReference type="Proteomes" id="UP001370299">
    <property type="component" value="Unassembled WGS sequence"/>
</dbReference>
<dbReference type="EMBL" id="JBBLYY010000066">
    <property type="protein sequence ID" value="MEK0172530.1"/>
    <property type="molecule type" value="Genomic_DNA"/>
</dbReference>
<keyword evidence="2" id="KW-0812">Transmembrane</keyword>
<gene>
    <name evidence="3" type="ORF">WMN62_13715</name>
</gene>
<feature type="transmembrane region" description="Helical" evidence="2">
    <location>
        <begin position="63"/>
        <end position="83"/>
    </location>
</feature>
<feature type="compositionally biased region" description="Basic and acidic residues" evidence="1">
    <location>
        <begin position="47"/>
        <end position="56"/>
    </location>
</feature>
<organism evidence="3 4">
    <name type="scientific">Curtobacterium citreum</name>
    <dbReference type="NCBI Taxonomy" id="2036"/>
    <lineage>
        <taxon>Bacteria</taxon>
        <taxon>Bacillati</taxon>
        <taxon>Actinomycetota</taxon>
        <taxon>Actinomycetes</taxon>
        <taxon>Micrococcales</taxon>
        <taxon>Microbacteriaceae</taxon>
        <taxon>Curtobacterium</taxon>
    </lineage>
</organism>
<feature type="transmembrane region" description="Helical" evidence="2">
    <location>
        <begin position="132"/>
        <end position="149"/>
    </location>
</feature>
<comment type="caution">
    <text evidence="3">The sequence shown here is derived from an EMBL/GenBank/DDBJ whole genome shotgun (WGS) entry which is preliminary data.</text>
</comment>
<evidence type="ECO:0000256" key="1">
    <source>
        <dbReference type="SAM" id="MobiDB-lite"/>
    </source>
</evidence>
<dbReference type="RefSeq" id="WP_111085937.1">
    <property type="nucleotide sequence ID" value="NZ_JBBKAP010000031.1"/>
</dbReference>
<keyword evidence="2" id="KW-1133">Transmembrane helix</keyword>
<keyword evidence="2" id="KW-0472">Membrane</keyword>
<evidence type="ECO:0000313" key="3">
    <source>
        <dbReference type="EMBL" id="MEK0172530.1"/>
    </source>
</evidence>
<protein>
    <recommendedName>
        <fullName evidence="5">DNA polymerase III subunit gamma/tau</fullName>
    </recommendedName>
</protein>
<keyword evidence="4" id="KW-1185">Reference proteome</keyword>
<evidence type="ECO:0000256" key="2">
    <source>
        <dbReference type="SAM" id="Phobius"/>
    </source>
</evidence>
<sequence>MNTAASPPDGSVDPDVTNAVDHDDEALSWGDADDATHVDAAHNPVAVKDRGDRDPEAPETSGALVGFGVFGGLYLLYTVAWLLTASTSYVSGVDTVLTVFVEVLRFLAILAPALWFTVVLWAARGSRTRTRLLWMLLGAVVLFPWPFLLTRSFG</sequence>
<feature type="transmembrane region" description="Helical" evidence="2">
    <location>
        <begin position="103"/>
        <end position="123"/>
    </location>
</feature>
<accession>A0ABU8YDB6</accession>
<proteinExistence type="predicted"/>
<name>A0ABU8YDB6_9MICO</name>